<feature type="domain" description="GGDEF" evidence="6">
    <location>
        <begin position="297"/>
        <end position="435"/>
    </location>
</feature>
<dbReference type="FunFam" id="3.30.70.270:FF:000001">
    <property type="entry name" value="Diguanylate cyclase domain protein"/>
    <property type="match status" value="1"/>
</dbReference>
<dbReference type="InterPro" id="IPR035919">
    <property type="entry name" value="EAL_sf"/>
</dbReference>
<evidence type="ECO:0000256" key="1">
    <source>
        <dbReference type="ARBA" id="ARBA00051114"/>
    </source>
</evidence>
<dbReference type="InterPro" id="IPR043128">
    <property type="entry name" value="Rev_trsase/Diguanyl_cyclase"/>
</dbReference>
<dbReference type="Pfam" id="PF00990">
    <property type="entry name" value="GGDEF"/>
    <property type="match status" value="1"/>
</dbReference>
<dbReference type="Pfam" id="PF00563">
    <property type="entry name" value="EAL"/>
    <property type="match status" value="1"/>
</dbReference>
<dbReference type="SUPFAM" id="SSF141868">
    <property type="entry name" value="EAL domain-like"/>
    <property type="match status" value="1"/>
</dbReference>
<keyword evidence="8" id="KW-1185">Reference proteome</keyword>
<evidence type="ECO:0000313" key="8">
    <source>
        <dbReference type="Proteomes" id="UP000233293"/>
    </source>
</evidence>
<dbReference type="SUPFAM" id="SSF55785">
    <property type="entry name" value="PYP-like sensor domain (PAS domain)"/>
    <property type="match status" value="2"/>
</dbReference>
<dbReference type="PIRSF" id="PIRSF005925">
    <property type="entry name" value="Dos"/>
    <property type="match status" value="1"/>
</dbReference>
<dbReference type="SUPFAM" id="SSF55073">
    <property type="entry name" value="Nucleotide cyclase"/>
    <property type="match status" value="1"/>
</dbReference>
<comment type="catalytic activity">
    <reaction evidence="1">
        <text>3',3'-c-di-GMP + H2O = 5'-phosphoguanylyl(3'-&gt;5')guanosine + H(+)</text>
        <dbReference type="Rhea" id="RHEA:24902"/>
        <dbReference type="ChEBI" id="CHEBI:15377"/>
        <dbReference type="ChEBI" id="CHEBI:15378"/>
        <dbReference type="ChEBI" id="CHEBI:58754"/>
        <dbReference type="ChEBI" id="CHEBI:58805"/>
        <dbReference type="EC" id="3.1.4.52"/>
    </reaction>
    <physiologicalReaction direction="left-to-right" evidence="1">
        <dbReference type="Rhea" id="RHEA:24903"/>
    </physiologicalReaction>
</comment>
<dbReference type="CDD" id="cd00130">
    <property type="entry name" value="PAS"/>
    <property type="match status" value="2"/>
</dbReference>
<dbReference type="InterPro" id="IPR001610">
    <property type="entry name" value="PAC"/>
</dbReference>
<name>A0A2N3PPL8_9PROT</name>
<dbReference type="PROSITE" id="PS50112">
    <property type="entry name" value="PAS"/>
    <property type="match status" value="2"/>
</dbReference>
<dbReference type="SMART" id="SM00267">
    <property type="entry name" value="GGDEF"/>
    <property type="match status" value="1"/>
</dbReference>
<dbReference type="PANTHER" id="PTHR44757">
    <property type="entry name" value="DIGUANYLATE CYCLASE DGCP"/>
    <property type="match status" value="1"/>
</dbReference>
<feature type="domain" description="EAL" evidence="5">
    <location>
        <begin position="444"/>
        <end position="698"/>
    </location>
</feature>
<dbReference type="PROSITE" id="PS50113">
    <property type="entry name" value="PAC"/>
    <property type="match status" value="2"/>
</dbReference>
<proteinExistence type="predicted"/>
<dbReference type="Pfam" id="PF08448">
    <property type="entry name" value="PAS_4"/>
    <property type="match status" value="1"/>
</dbReference>
<dbReference type="InterPro" id="IPR000014">
    <property type="entry name" value="PAS"/>
</dbReference>
<evidence type="ECO:0000259" key="4">
    <source>
        <dbReference type="PROSITE" id="PS50113"/>
    </source>
</evidence>
<dbReference type="InterPro" id="IPR029787">
    <property type="entry name" value="Nucleotide_cyclase"/>
</dbReference>
<dbReference type="GO" id="GO:0071111">
    <property type="term" value="F:cyclic-guanylate-specific phosphodiesterase activity"/>
    <property type="evidence" value="ECO:0007669"/>
    <property type="project" value="UniProtKB-EC"/>
</dbReference>
<dbReference type="CDD" id="cd01949">
    <property type="entry name" value="GGDEF"/>
    <property type="match status" value="1"/>
</dbReference>
<dbReference type="InterPro" id="IPR000160">
    <property type="entry name" value="GGDEF_dom"/>
</dbReference>
<dbReference type="EMBL" id="PIUM01000033">
    <property type="protein sequence ID" value="PKU22337.1"/>
    <property type="molecule type" value="Genomic_DNA"/>
</dbReference>
<dbReference type="PROSITE" id="PS50883">
    <property type="entry name" value="EAL"/>
    <property type="match status" value="1"/>
</dbReference>
<evidence type="ECO:0000256" key="2">
    <source>
        <dbReference type="SAM" id="MobiDB-lite"/>
    </source>
</evidence>
<evidence type="ECO:0000313" key="7">
    <source>
        <dbReference type="EMBL" id="PKU22337.1"/>
    </source>
</evidence>
<dbReference type="CDD" id="cd01948">
    <property type="entry name" value="EAL"/>
    <property type="match status" value="1"/>
</dbReference>
<dbReference type="Gene3D" id="3.20.20.450">
    <property type="entry name" value="EAL domain"/>
    <property type="match status" value="1"/>
</dbReference>
<dbReference type="InterPro" id="IPR052155">
    <property type="entry name" value="Biofilm_reg_signaling"/>
</dbReference>
<dbReference type="PROSITE" id="PS50887">
    <property type="entry name" value="GGDEF"/>
    <property type="match status" value="1"/>
</dbReference>
<dbReference type="Gene3D" id="3.30.70.270">
    <property type="match status" value="1"/>
</dbReference>
<evidence type="ECO:0000259" key="5">
    <source>
        <dbReference type="PROSITE" id="PS50883"/>
    </source>
</evidence>
<dbReference type="Gene3D" id="3.30.450.20">
    <property type="entry name" value="PAS domain"/>
    <property type="match status" value="2"/>
</dbReference>
<dbReference type="SMART" id="SM00086">
    <property type="entry name" value="PAC"/>
    <property type="match status" value="2"/>
</dbReference>
<dbReference type="InterPro" id="IPR012226">
    <property type="entry name" value="Diguanyl_cyclase/Pdiesterase"/>
</dbReference>
<evidence type="ECO:0000259" key="6">
    <source>
        <dbReference type="PROSITE" id="PS50887"/>
    </source>
</evidence>
<comment type="caution">
    <text evidence="7">The sequence shown here is derived from an EMBL/GenBank/DDBJ whole genome shotgun (WGS) entry which is preliminary data.</text>
</comment>
<reference evidence="8" key="1">
    <citation type="submission" date="2017-12" db="EMBL/GenBank/DDBJ databases">
        <title>Draft genome sequence of Telmatospirillum siberiense 26-4b1T, an acidotolerant peatland alphaproteobacterium potentially involved in sulfur cycling.</title>
        <authorList>
            <person name="Hausmann B."/>
            <person name="Pjevac P."/>
            <person name="Schreck K."/>
            <person name="Herbold C.W."/>
            <person name="Daims H."/>
            <person name="Wagner M."/>
            <person name="Pester M."/>
            <person name="Loy A."/>
        </authorList>
    </citation>
    <scope>NUCLEOTIDE SEQUENCE [LARGE SCALE GENOMIC DNA]</scope>
    <source>
        <strain evidence="8">26-4b1</strain>
    </source>
</reference>
<dbReference type="FunFam" id="3.20.20.450:FF:000001">
    <property type="entry name" value="Cyclic di-GMP phosphodiesterase yahA"/>
    <property type="match status" value="1"/>
</dbReference>
<dbReference type="Pfam" id="PF13426">
    <property type="entry name" value="PAS_9"/>
    <property type="match status" value="1"/>
</dbReference>
<dbReference type="PANTHER" id="PTHR44757:SF2">
    <property type="entry name" value="BIOFILM ARCHITECTURE MAINTENANCE PROTEIN MBAA"/>
    <property type="match status" value="1"/>
</dbReference>
<dbReference type="InterPro" id="IPR001633">
    <property type="entry name" value="EAL_dom"/>
</dbReference>
<evidence type="ECO:0000259" key="3">
    <source>
        <dbReference type="PROSITE" id="PS50112"/>
    </source>
</evidence>
<dbReference type="InterPro" id="IPR000700">
    <property type="entry name" value="PAS-assoc_C"/>
</dbReference>
<dbReference type="AlphaFoldDB" id="A0A2N3PPL8"/>
<feature type="domain" description="PAS" evidence="3">
    <location>
        <begin position="19"/>
        <end position="89"/>
    </location>
</feature>
<dbReference type="Proteomes" id="UP000233293">
    <property type="component" value="Unassembled WGS sequence"/>
</dbReference>
<feature type="domain" description="PAC" evidence="4">
    <location>
        <begin position="92"/>
        <end position="144"/>
    </location>
</feature>
<dbReference type="NCBIfam" id="TIGR00254">
    <property type="entry name" value="GGDEF"/>
    <property type="match status" value="1"/>
</dbReference>
<dbReference type="GO" id="GO:0071732">
    <property type="term" value="P:cellular response to nitric oxide"/>
    <property type="evidence" value="ECO:0007669"/>
    <property type="project" value="UniProtKB-ARBA"/>
</dbReference>
<feature type="region of interest" description="Disordered" evidence="2">
    <location>
        <begin position="1"/>
        <end position="20"/>
    </location>
</feature>
<dbReference type="SMART" id="SM00091">
    <property type="entry name" value="PAS"/>
    <property type="match status" value="2"/>
</dbReference>
<dbReference type="InterPro" id="IPR013656">
    <property type="entry name" value="PAS_4"/>
</dbReference>
<feature type="domain" description="PAS" evidence="3">
    <location>
        <begin position="140"/>
        <end position="186"/>
    </location>
</feature>
<dbReference type="SMART" id="SM00052">
    <property type="entry name" value="EAL"/>
    <property type="match status" value="1"/>
</dbReference>
<sequence>MAIDNPGAGAPNESKPDETEARCRRLAEHCSDMIALLDLEGRYLYVSAASMPLFGQTEADLLGRHAVEFAHPDDADKLPAIIAQIRRTPRVHTLTFRRRRKDDQFCWVESKVQGVLGPDGTVSEIILTARDISERRQAEEELRIAALAFEAQHGMIITGPDGAILRVNRGFTEITGYSAEEVIGRNPSMLKSGRHDQMFYQALWNSVEETGSWKGELWNRRKNGEIYPQWLSISAVRGVSGQISHYVGSFADITQHKADTDKIEHLAFYDPLTRLPNRRLLEERLSQSLITSLRSKREGALLFIDLDNFKIINDTLGHDKGDLLLQQTAQRLTACVRESDTVARLGGDEFVVMLEELSENRAEAAAQTRIVGEKILAALDAPYRLSPYEYECSASIGVALFGDHRQNMHDILKQADLAMYRAKTGGRNGIRFFDPEMQASVSARTALESELRRAIREKQFVLHYQPQVDAGGRLTGAEALLRWQHPTRGLVFPDNFISVAEETGMIVGLGRWVLETACEQLAAWAKRPETAHLSLAVNVSAGQFRQTDFVNRVLETVRQSGADPLRLKLELTESMLLDDIEDTITKMQAMKHHGLSFSLDDFGTGYSSLAYLKSLPLSQLKIDRSFVTDVHTDPNAAAIAKTIVFLAQSLGLTVIAEGVETEVQRRFLDENGCRDYQGYLFSRPLPLDEFERFTVKREE</sequence>
<dbReference type="InterPro" id="IPR035965">
    <property type="entry name" value="PAS-like_dom_sf"/>
</dbReference>
<dbReference type="NCBIfam" id="TIGR00229">
    <property type="entry name" value="sensory_box"/>
    <property type="match status" value="2"/>
</dbReference>
<protein>
    <recommendedName>
        <fullName evidence="9">GGDEF domain-containing protein</fullName>
    </recommendedName>
</protein>
<evidence type="ECO:0008006" key="9">
    <source>
        <dbReference type="Google" id="ProtNLM"/>
    </source>
</evidence>
<feature type="domain" description="PAC" evidence="4">
    <location>
        <begin position="213"/>
        <end position="265"/>
    </location>
</feature>
<accession>A0A2N3PPL8</accession>
<organism evidence="7 8">
    <name type="scientific">Telmatospirillum siberiense</name>
    <dbReference type="NCBI Taxonomy" id="382514"/>
    <lineage>
        <taxon>Bacteria</taxon>
        <taxon>Pseudomonadati</taxon>
        <taxon>Pseudomonadota</taxon>
        <taxon>Alphaproteobacteria</taxon>
        <taxon>Rhodospirillales</taxon>
        <taxon>Rhodospirillaceae</taxon>
        <taxon>Telmatospirillum</taxon>
    </lineage>
</organism>
<gene>
    <name evidence="7" type="ORF">CWS72_21910</name>
</gene>